<dbReference type="CTD" id="55738"/>
<feature type="compositionally biased region" description="Basic and acidic residues" evidence="5">
    <location>
        <begin position="193"/>
        <end position="203"/>
    </location>
</feature>
<accession>A0A6I9Z332</accession>
<evidence type="ECO:0000313" key="7">
    <source>
        <dbReference type="RefSeq" id="XP_013931057.1"/>
    </source>
</evidence>
<evidence type="ECO:0000256" key="3">
    <source>
        <dbReference type="ARBA" id="ARBA00022771"/>
    </source>
</evidence>
<evidence type="ECO:0000256" key="4">
    <source>
        <dbReference type="ARBA" id="ARBA00022833"/>
    </source>
</evidence>
<feature type="region of interest" description="Disordered" evidence="5">
    <location>
        <begin position="166"/>
        <end position="203"/>
    </location>
</feature>
<keyword evidence="1" id="KW-0343">GTPase activation</keyword>
<dbReference type="GO" id="GO:0005096">
    <property type="term" value="F:GTPase activator activity"/>
    <property type="evidence" value="ECO:0007669"/>
    <property type="project" value="UniProtKB-KW"/>
</dbReference>
<dbReference type="OrthoDB" id="983479at2759"/>
<dbReference type="GO" id="GO:0000139">
    <property type="term" value="C:Golgi membrane"/>
    <property type="evidence" value="ECO:0007669"/>
    <property type="project" value="TreeGrafter"/>
</dbReference>
<dbReference type="Gene3D" id="1.10.220.150">
    <property type="entry name" value="Arf GTPase activating protein"/>
    <property type="match status" value="1"/>
</dbReference>
<name>A0A6I9Z332_9SAUR</name>
<evidence type="ECO:0000256" key="5">
    <source>
        <dbReference type="SAM" id="MobiDB-lite"/>
    </source>
</evidence>
<dbReference type="KEGG" id="tsr:106556597"/>
<dbReference type="InterPro" id="IPR038508">
    <property type="entry name" value="ArfGAP_dom_sf"/>
</dbReference>
<feature type="region of interest" description="Disordered" evidence="5">
    <location>
        <begin position="65"/>
        <end position="101"/>
    </location>
</feature>
<reference evidence="7" key="1">
    <citation type="submission" date="2025-08" db="UniProtKB">
        <authorList>
            <consortium name="RefSeq"/>
        </authorList>
    </citation>
    <scope>IDENTIFICATION</scope>
</reference>
<keyword evidence="6" id="KW-1185">Reference proteome</keyword>
<evidence type="ECO:0000313" key="6">
    <source>
        <dbReference type="Proteomes" id="UP000504617"/>
    </source>
</evidence>
<gene>
    <name evidence="7" type="primary">ARFGAP1</name>
</gene>
<keyword evidence="3" id="KW-0863">Zinc-finger</keyword>
<dbReference type="GO" id="GO:0032012">
    <property type="term" value="P:regulation of ARF protein signal transduction"/>
    <property type="evidence" value="ECO:0007669"/>
    <property type="project" value="TreeGrafter"/>
</dbReference>
<dbReference type="GO" id="GO:0008270">
    <property type="term" value="F:zinc ion binding"/>
    <property type="evidence" value="ECO:0007669"/>
    <property type="project" value="UniProtKB-KW"/>
</dbReference>
<dbReference type="GeneID" id="106556597"/>
<dbReference type="RefSeq" id="XP_013931057.1">
    <property type="nucleotide sequence ID" value="XM_014075582.1"/>
</dbReference>
<keyword evidence="2" id="KW-0479">Metal-binding</keyword>
<feature type="compositionally biased region" description="Polar residues" evidence="5">
    <location>
        <begin position="170"/>
        <end position="187"/>
    </location>
</feature>
<keyword evidence="4" id="KW-0862">Zinc</keyword>
<organism evidence="6 7">
    <name type="scientific">Thamnophis sirtalis</name>
    <dbReference type="NCBI Taxonomy" id="35019"/>
    <lineage>
        <taxon>Eukaryota</taxon>
        <taxon>Metazoa</taxon>
        <taxon>Chordata</taxon>
        <taxon>Craniata</taxon>
        <taxon>Vertebrata</taxon>
        <taxon>Euteleostomi</taxon>
        <taxon>Lepidosauria</taxon>
        <taxon>Squamata</taxon>
        <taxon>Bifurcata</taxon>
        <taxon>Unidentata</taxon>
        <taxon>Episquamata</taxon>
        <taxon>Toxicofera</taxon>
        <taxon>Serpentes</taxon>
        <taxon>Colubroidea</taxon>
        <taxon>Colubridae</taxon>
        <taxon>Natricinae</taxon>
        <taxon>Thamnophis</taxon>
    </lineage>
</organism>
<sequence>MDKWKDIELEKMKAGGNLKFREFLESQDDYDPCWSMQEKYNSRAAALFRDKVAVLAEGKEWSIETSAARNWSPPQPKVALSSAHRSSGGPPQNAGPTSDKAFEDWLNDDFASYQSGQENRYVGFGNTVTPPKKEDDFLNNAMSSLYSGWSSFTTGASKFASAAKEGASKFGSQATQKASELGQSLNENVLKPAQEKVTLEPST</sequence>
<evidence type="ECO:0000256" key="2">
    <source>
        <dbReference type="ARBA" id="ARBA00022723"/>
    </source>
</evidence>
<dbReference type="AlphaFoldDB" id="A0A6I9Z332"/>
<evidence type="ECO:0000256" key="1">
    <source>
        <dbReference type="ARBA" id="ARBA00022468"/>
    </source>
</evidence>
<protein>
    <submittedName>
        <fullName evidence="7">ADP-ribosylation factor GTPase-activating protein 1</fullName>
    </submittedName>
</protein>
<dbReference type="Proteomes" id="UP000504617">
    <property type="component" value="Unplaced"/>
</dbReference>
<dbReference type="PANTHER" id="PTHR46395">
    <property type="entry name" value="ADP-RIBOSYLATION FACTOR GTPASE-ACTIVATING PROTEIN 1"/>
    <property type="match status" value="1"/>
</dbReference>
<dbReference type="PANTHER" id="PTHR46395:SF1">
    <property type="entry name" value="ADP-RIBOSYLATION FACTOR GTPASE-ACTIVATING PROTEIN 1"/>
    <property type="match status" value="1"/>
</dbReference>
<dbReference type="GO" id="GO:0030100">
    <property type="term" value="P:regulation of endocytosis"/>
    <property type="evidence" value="ECO:0007669"/>
    <property type="project" value="TreeGrafter"/>
</dbReference>
<proteinExistence type="predicted"/>